<dbReference type="SUPFAM" id="SSF117281">
    <property type="entry name" value="Kelch motif"/>
    <property type="match status" value="1"/>
</dbReference>
<dbReference type="InterPro" id="IPR015915">
    <property type="entry name" value="Kelch-typ_b-propeller"/>
</dbReference>
<accession>W4FZL3</accession>
<name>W4FZL3_APHAT</name>
<organism evidence="4">
    <name type="scientific">Aphanomyces astaci</name>
    <name type="common">Crayfish plague agent</name>
    <dbReference type="NCBI Taxonomy" id="112090"/>
    <lineage>
        <taxon>Eukaryota</taxon>
        <taxon>Sar</taxon>
        <taxon>Stramenopiles</taxon>
        <taxon>Oomycota</taxon>
        <taxon>Saprolegniomycetes</taxon>
        <taxon>Saprolegniales</taxon>
        <taxon>Verrucalvaceae</taxon>
        <taxon>Aphanomyces</taxon>
    </lineage>
</organism>
<sequence length="648" mass="70360">MTTTTHIRWEKAAPTTDITMEDPTRRYAHAATVFRPNDQAGTLNQVIVYGGAMLSEGEKADTPLPDVWLMTIVGETTPPSAAAATATPSPVGATPTVEWKRLRSFNAPTRGHNKYHTMVAVGADVYVFGNRAMGTLKEERFLQHLFEIQKFRVDVATLSATWEAVKYNAPSMIAGRLGHGTAVLADGRIVCYGGKDVGINSTRYYNDVIVFDPKTLDVTYHPEERDQSASRAYFALAAAGSRLFLNGGCAFAVDGQTMTVMSKSSPLRLLDVTRAVPPRSSRWRDIKFDHVKPINAARLDHSVAWLNGHTLLYLGGTNVSSYTILDPWAFNIQTNNVVNVVMSGSVPSKRANTVLVQVDATTLLCLGGKERIKRREPGPRYGNVHTPGVYVGTISVTDEATLPRPPVTPVGLLKRKRSATDSPEAPQKPLKRLDVTTRPGGGGGVATADGDMKESSKQSAPTVVPRPLDAELLSIQNDDRIVALQHEVDALRHENAQLRIESHRWQVEASHAKEQQPSTQLHEIKLSIDNVAMMVDEKRRYQSNSQSTVNSSQDSPSDLLVNADGHPLSHAALQVELHRASTRLAAAIRKASESSKMAIKSRKAAEADQDALVAAAEKVADISRAMTRDGANNDSTSSGSATQEDSVL</sequence>
<dbReference type="OrthoDB" id="77245at2759"/>
<keyword evidence="2" id="KW-0677">Repeat</keyword>
<evidence type="ECO:0000256" key="2">
    <source>
        <dbReference type="ARBA" id="ARBA00022737"/>
    </source>
</evidence>
<dbReference type="Gene3D" id="2.120.10.80">
    <property type="entry name" value="Kelch-type beta propeller"/>
    <property type="match status" value="2"/>
</dbReference>
<protein>
    <submittedName>
        <fullName evidence="4">Uncharacterized protein</fullName>
    </submittedName>
</protein>
<proteinExistence type="predicted"/>
<feature type="region of interest" description="Disordered" evidence="3">
    <location>
        <begin position="400"/>
        <end position="464"/>
    </location>
</feature>
<evidence type="ECO:0000256" key="1">
    <source>
        <dbReference type="ARBA" id="ARBA00022441"/>
    </source>
</evidence>
<feature type="region of interest" description="Disordered" evidence="3">
    <location>
        <begin position="623"/>
        <end position="648"/>
    </location>
</feature>
<dbReference type="GeneID" id="20814244"/>
<evidence type="ECO:0000256" key="3">
    <source>
        <dbReference type="SAM" id="MobiDB-lite"/>
    </source>
</evidence>
<feature type="compositionally biased region" description="Polar residues" evidence="3">
    <location>
        <begin position="630"/>
        <end position="648"/>
    </location>
</feature>
<gene>
    <name evidence="4" type="ORF">H257_12248</name>
</gene>
<dbReference type="AlphaFoldDB" id="W4FZL3"/>
<dbReference type="PANTHER" id="PTHR46093">
    <property type="entry name" value="ACYL-COA-BINDING DOMAIN-CONTAINING PROTEIN 5"/>
    <property type="match status" value="1"/>
</dbReference>
<dbReference type="Pfam" id="PF24681">
    <property type="entry name" value="Kelch_KLHDC2_KLHL20_DRC7"/>
    <property type="match status" value="1"/>
</dbReference>
<dbReference type="VEuPathDB" id="FungiDB:H257_12248"/>
<dbReference type="PANTHER" id="PTHR46093:SF18">
    <property type="entry name" value="FIBRONECTIN TYPE-III DOMAIN-CONTAINING PROTEIN"/>
    <property type="match status" value="1"/>
</dbReference>
<keyword evidence="1" id="KW-0880">Kelch repeat</keyword>
<dbReference type="EMBL" id="KI913152">
    <property type="protein sequence ID" value="ETV72915.1"/>
    <property type="molecule type" value="Genomic_DNA"/>
</dbReference>
<evidence type="ECO:0000313" key="4">
    <source>
        <dbReference type="EMBL" id="ETV72915.1"/>
    </source>
</evidence>
<dbReference type="STRING" id="112090.W4FZL3"/>
<reference evidence="4" key="1">
    <citation type="submission" date="2013-12" db="EMBL/GenBank/DDBJ databases">
        <title>The Genome Sequence of Aphanomyces astaci APO3.</title>
        <authorList>
            <consortium name="The Broad Institute Genomics Platform"/>
            <person name="Russ C."/>
            <person name="Tyler B."/>
            <person name="van West P."/>
            <person name="Dieguez-Uribeondo J."/>
            <person name="Young S.K."/>
            <person name="Zeng Q."/>
            <person name="Gargeya S."/>
            <person name="Fitzgerald M."/>
            <person name="Abouelleil A."/>
            <person name="Alvarado L."/>
            <person name="Chapman S.B."/>
            <person name="Gainer-Dewar J."/>
            <person name="Goldberg J."/>
            <person name="Griggs A."/>
            <person name="Gujja S."/>
            <person name="Hansen M."/>
            <person name="Howarth C."/>
            <person name="Imamovic A."/>
            <person name="Ireland A."/>
            <person name="Larimer J."/>
            <person name="McCowan C."/>
            <person name="Murphy C."/>
            <person name="Pearson M."/>
            <person name="Poon T.W."/>
            <person name="Priest M."/>
            <person name="Roberts A."/>
            <person name="Saif S."/>
            <person name="Shea T."/>
            <person name="Sykes S."/>
            <person name="Wortman J."/>
            <person name="Nusbaum C."/>
            <person name="Birren B."/>
        </authorList>
    </citation>
    <scope>NUCLEOTIDE SEQUENCE [LARGE SCALE GENOMIC DNA]</scope>
    <source>
        <strain evidence="4">APO3</strain>
    </source>
</reference>
<feature type="region of interest" description="Disordered" evidence="3">
    <location>
        <begin position="540"/>
        <end position="564"/>
    </location>
</feature>
<feature type="compositionally biased region" description="Low complexity" evidence="3">
    <location>
        <begin position="542"/>
        <end position="558"/>
    </location>
</feature>
<dbReference type="RefSeq" id="XP_009837701.1">
    <property type="nucleotide sequence ID" value="XM_009839399.1"/>
</dbReference>